<feature type="transmembrane region" description="Helical" evidence="1">
    <location>
        <begin position="6"/>
        <end position="22"/>
    </location>
</feature>
<evidence type="ECO:0000313" key="2">
    <source>
        <dbReference type="EMBL" id="CAI2367224.1"/>
    </source>
</evidence>
<keyword evidence="1" id="KW-0472">Membrane</keyword>
<organism evidence="2 3">
    <name type="scientific">Euplotes crassus</name>
    <dbReference type="NCBI Taxonomy" id="5936"/>
    <lineage>
        <taxon>Eukaryota</taxon>
        <taxon>Sar</taxon>
        <taxon>Alveolata</taxon>
        <taxon>Ciliophora</taxon>
        <taxon>Intramacronucleata</taxon>
        <taxon>Spirotrichea</taxon>
        <taxon>Hypotrichia</taxon>
        <taxon>Euplotida</taxon>
        <taxon>Euplotidae</taxon>
        <taxon>Moneuplotes</taxon>
    </lineage>
</organism>
<dbReference type="AlphaFoldDB" id="A0AAD1X8N9"/>
<protein>
    <submittedName>
        <fullName evidence="2">Uncharacterized protein</fullName>
    </submittedName>
</protein>
<gene>
    <name evidence="2" type="ORF">ECRASSUSDP1_LOCUS8503</name>
</gene>
<evidence type="ECO:0000256" key="1">
    <source>
        <dbReference type="SAM" id="Phobius"/>
    </source>
</evidence>
<dbReference type="Proteomes" id="UP001295684">
    <property type="component" value="Unassembled WGS sequence"/>
</dbReference>
<accession>A0AAD1X8N9</accession>
<proteinExistence type="predicted"/>
<reference evidence="2" key="1">
    <citation type="submission" date="2023-07" db="EMBL/GenBank/DDBJ databases">
        <authorList>
            <consortium name="AG Swart"/>
            <person name="Singh M."/>
            <person name="Singh A."/>
            <person name="Seah K."/>
            <person name="Emmerich C."/>
        </authorList>
    </citation>
    <scope>NUCLEOTIDE SEQUENCE</scope>
    <source>
        <strain evidence="2">DP1</strain>
    </source>
</reference>
<keyword evidence="1" id="KW-1133">Transmembrane helix</keyword>
<comment type="caution">
    <text evidence="2">The sequence shown here is derived from an EMBL/GenBank/DDBJ whole genome shotgun (WGS) entry which is preliminary data.</text>
</comment>
<name>A0AAD1X8N9_EUPCR</name>
<sequence>MNGRLILQSVVSLTIISLLIYSKGIRRFIKIQYWSLRTQLMRMISSSRCVRTHSMSRGLCPKNLHLYLEMFPRFECSLQTCLELLTTKYSRGTLRIPQNSRDLHNKFFQTEFYSRKDRCEIWKQIPIKNMMMKKNKREAQINLNILKNPETGEKADDCLQVFMSPKIQKRPSTCAKATQKEANIQQTEKVPRKSIENINSLQKSFSDANIPIVHKRGKSKPIIKDFKNLSRMRKQQGNMNFRKYLKKIKSQHKKSRVIKSMNQTGFNTCLKLKEKKSISPCNIVRESHGHCKQVFSRDITGLSTQELFNDIFCYSKP</sequence>
<evidence type="ECO:0000313" key="3">
    <source>
        <dbReference type="Proteomes" id="UP001295684"/>
    </source>
</evidence>
<keyword evidence="1" id="KW-0812">Transmembrane</keyword>
<dbReference type="EMBL" id="CAMPGE010008325">
    <property type="protein sequence ID" value="CAI2367224.1"/>
    <property type="molecule type" value="Genomic_DNA"/>
</dbReference>
<keyword evidence="3" id="KW-1185">Reference proteome</keyword>